<name>A0A653FXI7_9CAUD</name>
<proteinExistence type="predicted"/>
<dbReference type="Proteomes" id="UP000423819">
    <property type="component" value="Chromosome"/>
</dbReference>
<accession>A0A653FXI7</accession>
<protein>
    <submittedName>
        <fullName evidence="1">Uncharacterized protein</fullName>
    </submittedName>
</protein>
<sequence length="61" mass="7332">STQSRSSAASDVYKRQRLRFLDLEIFSVLFFYKPERQIAPLLAALRRTETEMIERNFIFFQ</sequence>
<evidence type="ECO:0000313" key="2">
    <source>
        <dbReference type="Proteomes" id="UP000423819"/>
    </source>
</evidence>
<dbReference type="RefSeq" id="YP_009877565.1">
    <property type="nucleotide sequence ID" value="NC_049394.1"/>
</dbReference>
<reference evidence="2" key="1">
    <citation type="submission" date="2019-06" db="EMBL/GenBank/DDBJ databases">
        <authorList>
            <person name="Petit M.-A."/>
            <person name="Lossouarn J."/>
        </authorList>
    </citation>
    <scope>NUCLEOTIDE SEQUENCE [LARGE SCALE GENOMIC DNA]</scope>
</reference>
<dbReference type="KEGG" id="vg:55806758"/>
<keyword evidence="2" id="KW-1185">Reference proteome</keyword>
<dbReference type="GeneID" id="55806758"/>
<dbReference type="EMBL" id="LR597640">
    <property type="protein sequence ID" value="VUF53887.1"/>
    <property type="molecule type" value="Genomic_DNA"/>
</dbReference>
<evidence type="ECO:0000313" key="1">
    <source>
        <dbReference type="EMBL" id="VUF53887.1"/>
    </source>
</evidence>
<organism evidence="1 2">
    <name type="scientific">Escherichia phage ESSI2_ev129</name>
    <dbReference type="NCBI Taxonomy" id="2695848"/>
    <lineage>
        <taxon>Viruses</taxon>
        <taxon>Duplodnaviria</taxon>
        <taxon>Heunggongvirae</taxon>
        <taxon>Uroviricota</taxon>
        <taxon>Caudoviricetes</taxon>
        <taxon>Peduoviridae</taxon>
        <taxon>Quadragintavirus</taxon>
        <taxon>Quadragintavirus ev129</taxon>
    </lineage>
</organism>
<feature type="non-terminal residue" evidence="1">
    <location>
        <position position="1"/>
    </location>
</feature>